<dbReference type="InterPro" id="IPR011044">
    <property type="entry name" value="Quino_amine_DH_bsu"/>
</dbReference>
<feature type="chain" id="PRO_5038701637" evidence="8">
    <location>
        <begin position="18"/>
        <end position="1111"/>
    </location>
</feature>
<evidence type="ECO:0000256" key="5">
    <source>
        <dbReference type="ARBA" id="ARBA00023180"/>
    </source>
</evidence>
<reference evidence="9" key="2">
    <citation type="submission" date="2020-11" db="EMBL/GenBank/DDBJ databases">
        <authorList>
            <person name="McCartney M.A."/>
            <person name="Auch B."/>
            <person name="Kono T."/>
            <person name="Mallez S."/>
            <person name="Becker A."/>
            <person name="Gohl D.M."/>
            <person name="Silverstein K.A.T."/>
            <person name="Koren S."/>
            <person name="Bechman K.B."/>
            <person name="Herman A."/>
            <person name="Abrahante J.E."/>
            <person name="Garbe J."/>
        </authorList>
    </citation>
    <scope>NUCLEOTIDE SEQUENCE</scope>
    <source>
        <strain evidence="9">Duluth1</strain>
        <tissue evidence="9">Whole animal</tissue>
    </source>
</reference>
<dbReference type="InterPro" id="IPR050778">
    <property type="entry name" value="Cueball_EGF_LRP_Nidogen"/>
</dbReference>
<dbReference type="Gene3D" id="2.10.25.10">
    <property type="entry name" value="Laminin"/>
    <property type="match status" value="1"/>
</dbReference>
<dbReference type="InterPro" id="IPR000033">
    <property type="entry name" value="LDLR_classB_rpt"/>
</dbReference>
<keyword evidence="1" id="KW-0245">EGF-like domain</keyword>
<dbReference type="Gene3D" id="2.120.10.30">
    <property type="entry name" value="TolB, C-terminal domain"/>
    <property type="match status" value="3"/>
</dbReference>
<feature type="region of interest" description="Disordered" evidence="7">
    <location>
        <begin position="1091"/>
        <end position="1111"/>
    </location>
</feature>
<dbReference type="SUPFAM" id="SSF63825">
    <property type="entry name" value="YWTD domain"/>
    <property type="match status" value="2"/>
</dbReference>
<evidence type="ECO:0000256" key="4">
    <source>
        <dbReference type="ARBA" id="ARBA00023157"/>
    </source>
</evidence>
<dbReference type="SUPFAM" id="SSF57196">
    <property type="entry name" value="EGF/Laminin"/>
    <property type="match status" value="1"/>
</dbReference>
<dbReference type="EMBL" id="JAIWYP010000009">
    <property type="protein sequence ID" value="KAH3772675.1"/>
    <property type="molecule type" value="Genomic_DNA"/>
</dbReference>
<dbReference type="GO" id="GO:0005886">
    <property type="term" value="C:plasma membrane"/>
    <property type="evidence" value="ECO:0007669"/>
    <property type="project" value="TreeGrafter"/>
</dbReference>
<dbReference type="SMART" id="SM00135">
    <property type="entry name" value="LY"/>
    <property type="match status" value="6"/>
</dbReference>
<keyword evidence="2 8" id="KW-0732">Signal</keyword>
<evidence type="ECO:0000313" key="9">
    <source>
        <dbReference type="EMBL" id="KAH3772675.1"/>
    </source>
</evidence>
<feature type="non-terminal residue" evidence="9">
    <location>
        <position position="1111"/>
    </location>
</feature>
<comment type="caution">
    <text evidence="9">The sequence shown here is derived from an EMBL/GenBank/DDBJ whole genome shotgun (WGS) entry which is preliminary data.</text>
</comment>
<evidence type="ECO:0000256" key="2">
    <source>
        <dbReference type="ARBA" id="ARBA00022729"/>
    </source>
</evidence>
<keyword evidence="5" id="KW-0325">Glycoprotein</keyword>
<protein>
    <submittedName>
        <fullName evidence="9">Uncharacterized protein</fullName>
    </submittedName>
</protein>
<keyword evidence="10" id="KW-1185">Reference proteome</keyword>
<dbReference type="PANTHER" id="PTHR46513">
    <property type="entry name" value="VITELLOGENIN RECEPTOR-LIKE PROTEIN-RELATED-RELATED"/>
    <property type="match status" value="1"/>
</dbReference>
<feature type="repeat" description="LDL-receptor class B" evidence="6">
    <location>
        <begin position="147"/>
        <end position="189"/>
    </location>
</feature>
<evidence type="ECO:0000256" key="3">
    <source>
        <dbReference type="ARBA" id="ARBA00022737"/>
    </source>
</evidence>
<dbReference type="Pfam" id="PF00058">
    <property type="entry name" value="Ldl_recept_b"/>
    <property type="match status" value="2"/>
</dbReference>
<evidence type="ECO:0000256" key="6">
    <source>
        <dbReference type="PROSITE-ProRule" id="PRU00461"/>
    </source>
</evidence>
<gene>
    <name evidence="9" type="ORF">DPMN_174017</name>
</gene>
<organism evidence="9 10">
    <name type="scientific">Dreissena polymorpha</name>
    <name type="common">Zebra mussel</name>
    <name type="synonym">Mytilus polymorpha</name>
    <dbReference type="NCBI Taxonomy" id="45954"/>
    <lineage>
        <taxon>Eukaryota</taxon>
        <taxon>Metazoa</taxon>
        <taxon>Spiralia</taxon>
        <taxon>Lophotrochozoa</taxon>
        <taxon>Mollusca</taxon>
        <taxon>Bivalvia</taxon>
        <taxon>Autobranchia</taxon>
        <taxon>Heteroconchia</taxon>
        <taxon>Euheterodonta</taxon>
        <taxon>Imparidentia</taxon>
        <taxon>Neoheterodontei</taxon>
        <taxon>Myida</taxon>
        <taxon>Dreissenoidea</taxon>
        <taxon>Dreissenidae</taxon>
        <taxon>Dreissena</taxon>
    </lineage>
</organism>
<accession>A0A9D4E587</accession>
<keyword evidence="3" id="KW-0677">Repeat</keyword>
<dbReference type="PANTHER" id="PTHR46513:SF13">
    <property type="entry name" value="EGF-LIKE DOMAIN-CONTAINING PROTEIN"/>
    <property type="match status" value="1"/>
</dbReference>
<evidence type="ECO:0000256" key="7">
    <source>
        <dbReference type="SAM" id="MobiDB-lite"/>
    </source>
</evidence>
<dbReference type="FunFam" id="2.120.10.30:FF:000241">
    <property type="entry name" value="Low-density lipoprotein receptor-related protein 6"/>
    <property type="match status" value="1"/>
</dbReference>
<name>A0A9D4E587_DREPO</name>
<proteinExistence type="predicted"/>
<feature type="repeat" description="LDL-receptor class B" evidence="6">
    <location>
        <begin position="104"/>
        <end position="146"/>
    </location>
</feature>
<sequence length="1111" mass="123570">MEMLYVVFLGVVCAVFGSSPPVYISNGTHIVSYSRGPEIFAILGQKDFRIVGLAVDIKAGLLFWSDLSADYRGIYRAGIQGKDRKRIVEHVGEVTSLTVDWVSRHVYWTDVERRTVEVAGYDGNFRRVIVNTELDTPRGIVAAPLFGFLFWADQRNKRIERAWLDGSHRRTIVKSADFWPNQLAVENKKQRLYWVDANKHAVYSCTLGGKQVREEVNYEKIAKGAPGFGLVVFGNTALVTTWFTTGLYALLLGSRQLIWQEEATGLGTRDLYNMVSLNPSTQPMTFHPCMEQTRAGCSHLCLPTNKDNFVCACPTYGGLTLQPDDKTCSVPEHILLCALESPSRGVGFLSLDSPEGFQLTMIGSSPKPAAVAYDPVNQIVYWSDVTESAIYRQEITGTDKAMFLDQTSGIGKVTSMQYVPEVAGLFFTNTLADSYTTLEVVELLKSGFNRKTLVRNLGKFADIQVDMDNRFMYILYKQDEVSVLARTDLNGDHRALYPLTDLQPTGMTMFNGSVIVSAVRAAGQGHGQGHGTLLETIDMRTMTAVSTEIENKVLHDVTRRDQALYVTSLVSDEILYINSSKPALLYSGVEAVDMLYTRTATNVTAQQDACEEFGCRCEPGVSTRLPCRCGTDRFTDRNSCSIIPENVLFFADVNTINVVQLEKGMPDTPVVIYHGDVTSDIDSMTYDGITRLYWIDRSVNSIYITYLHKIDPVLVYRDEGRISSLVLDPDQNRMYWVLVMGDNYFIASLNLNKGLNSYKRVFQTPNPIKALSIQPNGKWLYFSEERDGNGVICTCKTSGRGYKDVITVRQRVPTSLVVTSDTLFAGYSSGGYNVYNLKDNTVEGVFVTSMPVNDLFVIDDIVVFSSANEGTVAMHTVENNQFKVIVSDLRSPGAIVLHHPTNIREACNQRGVSCSDICVPMFRGEYICSCYDDRVPVGDGTSCQDDNTKILKTVPREFTTSKIPQTSSSTVVPLLANRTATTAQNVRTEQNEAKVNKTESIPVEATTHGHQPMTSEHTVSSQSHSKTDSTTGHSGEPKPTQSTKTFETEVEHTTVKDETEPDKSTDGNLVNNTLRYETTTHLKPNVTTEERMGHDGFISPDYDDDVRMEPI</sequence>
<feature type="signal peptide" evidence="8">
    <location>
        <begin position="1"/>
        <end position="17"/>
    </location>
</feature>
<dbReference type="Proteomes" id="UP000828390">
    <property type="component" value="Unassembled WGS sequence"/>
</dbReference>
<feature type="compositionally biased region" description="Basic and acidic residues" evidence="7">
    <location>
        <begin position="1046"/>
        <end position="1065"/>
    </location>
</feature>
<evidence type="ECO:0000256" key="8">
    <source>
        <dbReference type="SAM" id="SignalP"/>
    </source>
</evidence>
<dbReference type="GO" id="GO:0060070">
    <property type="term" value="P:canonical Wnt signaling pathway"/>
    <property type="evidence" value="ECO:0007669"/>
    <property type="project" value="TreeGrafter"/>
</dbReference>
<dbReference type="PROSITE" id="PS51120">
    <property type="entry name" value="LDLRB"/>
    <property type="match status" value="2"/>
</dbReference>
<evidence type="ECO:0000313" key="10">
    <source>
        <dbReference type="Proteomes" id="UP000828390"/>
    </source>
</evidence>
<dbReference type="AlphaFoldDB" id="A0A9D4E587"/>
<reference evidence="9" key="1">
    <citation type="journal article" date="2019" name="bioRxiv">
        <title>The Genome of the Zebra Mussel, Dreissena polymorpha: A Resource for Invasive Species Research.</title>
        <authorList>
            <person name="McCartney M.A."/>
            <person name="Auch B."/>
            <person name="Kono T."/>
            <person name="Mallez S."/>
            <person name="Zhang Y."/>
            <person name="Obille A."/>
            <person name="Becker A."/>
            <person name="Abrahante J.E."/>
            <person name="Garbe J."/>
            <person name="Badalamenti J.P."/>
            <person name="Herman A."/>
            <person name="Mangelson H."/>
            <person name="Liachko I."/>
            <person name="Sullivan S."/>
            <person name="Sone E.D."/>
            <person name="Koren S."/>
            <person name="Silverstein K.A.T."/>
            <person name="Beckman K.B."/>
            <person name="Gohl D.M."/>
        </authorList>
    </citation>
    <scope>NUCLEOTIDE SEQUENCE</scope>
    <source>
        <strain evidence="9">Duluth1</strain>
        <tissue evidence="9">Whole animal</tissue>
    </source>
</reference>
<feature type="compositionally biased region" description="Polar residues" evidence="7">
    <location>
        <begin position="1008"/>
        <end position="1045"/>
    </location>
</feature>
<keyword evidence="4" id="KW-1015">Disulfide bond</keyword>
<evidence type="ECO:0000256" key="1">
    <source>
        <dbReference type="ARBA" id="ARBA00022536"/>
    </source>
</evidence>
<dbReference type="GO" id="GO:0042813">
    <property type="term" value="F:Wnt receptor activity"/>
    <property type="evidence" value="ECO:0007669"/>
    <property type="project" value="TreeGrafter"/>
</dbReference>
<dbReference type="InterPro" id="IPR011042">
    <property type="entry name" value="6-blade_b-propeller_TolB-like"/>
</dbReference>
<feature type="region of interest" description="Disordered" evidence="7">
    <location>
        <begin position="986"/>
        <end position="1070"/>
    </location>
</feature>
<dbReference type="GO" id="GO:0017147">
    <property type="term" value="F:Wnt-protein binding"/>
    <property type="evidence" value="ECO:0007669"/>
    <property type="project" value="TreeGrafter"/>
</dbReference>
<dbReference type="SUPFAM" id="SSF50969">
    <property type="entry name" value="YVTN repeat-like/Quinoprotein amine dehydrogenase"/>
    <property type="match status" value="1"/>
</dbReference>